<dbReference type="EC" id="1.1.1.8" evidence="9"/>
<dbReference type="AlphaFoldDB" id="A0A1E3PCF3"/>
<evidence type="ECO:0000256" key="1">
    <source>
        <dbReference type="ARBA" id="ARBA00011009"/>
    </source>
</evidence>
<evidence type="ECO:0000256" key="3">
    <source>
        <dbReference type="ARBA" id="ARBA00023027"/>
    </source>
</evidence>
<dbReference type="GO" id="GO:0005975">
    <property type="term" value="P:carbohydrate metabolic process"/>
    <property type="evidence" value="ECO:0007669"/>
    <property type="project" value="InterPro"/>
</dbReference>
<evidence type="ECO:0000256" key="7">
    <source>
        <dbReference type="PIRSR" id="PIRSR000114-3"/>
    </source>
</evidence>
<keyword evidence="2 8" id="KW-0560">Oxidoreductase</keyword>
<feature type="binding site" evidence="6">
    <location>
        <position position="152"/>
    </location>
    <ligand>
        <name>substrate</name>
    </ligand>
</feature>
<evidence type="ECO:0000313" key="13">
    <source>
        <dbReference type="Proteomes" id="UP000095009"/>
    </source>
</evidence>
<evidence type="ECO:0000256" key="5">
    <source>
        <dbReference type="PIRSR" id="PIRSR000114-1"/>
    </source>
</evidence>
<keyword evidence="13" id="KW-1185">Reference proteome</keyword>
<dbReference type="PANTHER" id="PTHR11728:SF8">
    <property type="entry name" value="GLYCEROL-3-PHOSPHATE DEHYDROGENASE [NAD(+)]-RELATED"/>
    <property type="match status" value="1"/>
</dbReference>
<feature type="binding site" evidence="6">
    <location>
        <begin position="308"/>
        <end position="309"/>
    </location>
    <ligand>
        <name>substrate</name>
    </ligand>
</feature>
<dbReference type="InterPro" id="IPR006168">
    <property type="entry name" value="G3P_DH_NAD-dep"/>
</dbReference>
<dbReference type="FunFam" id="1.10.1040.10:FF:000004">
    <property type="entry name" value="Glycerol-3-phosphate dehydrogenase [NAD(+)]"/>
    <property type="match status" value="1"/>
</dbReference>
<dbReference type="EMBL" id="KV454416">
    <property type="protein sequence ID" value="ODQ63085.1"/>
    <property type="molecule type" value="Genomic_DNA"/>
</dbReference>
<dbReference type="OrthoDB" id="10263760at2759"/>
<proteinExistence type="inferred from homology"/>
<dbReference type="InterPro" id="IPR013328">
    <property type="entry name" value="6PGD_dom2"/>
</dbReference>
<dbReference type="PANTHER" id="PTHR11728">
    <property type="entry name" value="GLYCEROL-3-PHOSPHATE DEHYDROGENASE"/>
    <property type="match status" value="1"/>
</dbReference>
<dbReference type="GO" id="GO:0005634">
    <property type="term" value="C:nucleus"/>
    <property type="evidence" value="ECO:0007669"/>
    <property type="project" value="TreeGrafter"/>
</dbReference>
<accession>A0A1E3PCF3</accession>
<dbReference type="PROSITE" id="PS00957">
    <property type="entry name" value="NAD_G3PDH"/>
    <property type="match status" value="1"/>
</dbReference>
<feature type="domain" description="Glycerol-3-phosphate dehydrogenase NAD-dependent N-terminal" evidence="10">
    <location>
        <begin position="36"/>
        <end position="201"/>
    </location>
</feature>
<feature type="binding site" evidence="7">
    <location>
        <position position="337"/>
    </location>
    <ligand>
        <name>NAD(+)</name>
        <dbReference type="ChEBI" id="CHEBI:57540"/>
    </ligand>
</feature>
<dbReference type="InterPro" id="IPR017751">
    <property type="entry name" value="G3P_DH_NAD-dep_euk"/>
</dbReference>
<dbReference type="GO" id="GO:0046168">
    <property type="term" value="P:glycerol-3-phosphate catabolic process"/>
    <property type="evidence" value="ECO:0007669"/>
    <property type="project" value="UniProtKB-UniRule"/>
</dbReference>
<feature type="binding site" evidence="7">
    <location>
        <begin position="41"/>
        <end position="46"/>
    </location>
    <ligand>
        <name>NAD(+)</name>
        <dbReference type="ChEBI" id="CHEBI:57540"/>
    </ligand>
</feature>
<dbReference type="FunFam" id="3.40.50.720:FF:000365">
    <property type="entry name" value="Glycerol-3-phosphate dehydrogenase [NAD(+)]"/>
    <property type="match status" value="1"/>
</dbReference>
<evidence type="ECO:0000313" key="12">
    <source>
        <dbReference type="EMBL" id="ODQ63085.1"/>
    </source>
</evidence>
<dbReference type="SUPFAM" id="SSF48179">
    <property type="entry name" value="6-phosphogluconate dehydrogenase C-terminal domain-like"/>
    <property type="match status" value="1"/>
</dbReference>
<feature type="active site" description="Proton acceptor" evidence="5">
    <location>
        <position position="243"/>
    </location>
</feature>
<feature type="binding site" evidence="7">
    <location>
        <position position="129"/>
    </location>
    <ligand>
        <name>NAD(+)</name>
        <dbReference type="ChEBI" id="CHEBI:57540"/>
    </ligand>
</feature>
<evidence type="ECO:0000256" key="6">
    <source>
        <dbReference type="PIRSR" id="PIRSR000114-2"/>
    </source>
</evidence>
<dbReference type="Proteomes" id="UP000095009">
    <property type="component" value="Unassembled WGS sequence"/>
</dbReference>
<dbReference type="Pfam" id="PF01210">
    <property type="entry name" value="NAD_Gly3P_dh_N"/>
    <property type="match status" value="1"/>
</dbReference>
<dbReference type="Gene3D" id="3.40.50.720">
    <property type="entry name" value="NAD(P)-binding Rossmann-like Domain"/>
    <property type="match status" value="1"/>
</dbReference>
<evidence type="ECO:0000256" key="2">
    <source>
        <dbReference type="ARBA" id="ARBA00023002"/>
    </source>
</evidence>
<comment type="similarity">
    <text evidence="1 8">Belongs to the NAD-dependent glycerol-3-phosphate dehydrogenase family.</text>
</comment>
<gene>
    <name evidence="12" type="ORF">NADFUDRAFT_84571</name>
</gene>
<feature type="domain" description="Glycerol-3-phosphate dehydrogenase NAD-dependent C-terminal" evidence="11">
    <location>
        <begin position="232"/>
        <end position="377"/>
    </location>
</feature>
<name>A0A1E3PCF3_9ASCO</name>
<organism evidence="12 13">
    <name type="scientific">Nadsonia fulvescens var. elongata DSM 6958</name>
    <dbReference type="NCBI Taxonomy" id="857566"/>
    <lineage>
        <taxon>Eukaryota</taxon>
        <taxon>Fungi</taxon>
        <taxon>Dikarya</taxon>
        <taxon>Ascomycota</taxon>
        <taxon>Saccharomycotina</taxon>
        <taxon>Dipodascomycetes</taxon>
        <taxon>Dipodascales</taxon>
        <taxon>Dipodascales incertae sedis</taxon>
        <taxon>Nadsonia</taxon>
    </lineage>
</organism>
<dbReference type="PIRSF" id="PIRSF000114">
    <property type="entry name" value="Glycerol-3-P_dh"/>
    <property type="match status" value="1"/>
</dbReference>
<evidence type="ECO:0000259" key="11">
    <source>
        <dbReference type="Pfam" id="PF07479"/>
    </source>
</evidence>
<dbReference type="Gene3D" id="1.10.1040.10">
    <property type="entry name" value="N-(1-d-carboxylethyl)-l-norvaline Dehydrogenase, domain 2"/>
    <property type="match status" value="1"/>
</dbReference>
<dbReference type="PRINTS" id="PR00077">
    <property type="entry name" value="GPDHDRGNASE"/>
</dbReference>
<evidence type="ECO:0000256" key="4">
    <source>
        <dbReference type="ARBA" id="ARBA00048683"/>
    </source>
</evidence>
<dbReference type="InterPro" id="IPR011128">
    <property type="entry name" value="G3P_DH_NAD-dep_N"/>
</dbReference>
<evidence type="ECO:0000259" key="10">
    <source>
        <dbReference type="Pfam" id="PF01210"/>
    </source>
</evidence>
<feature type="binding site" evidence="7">
    <location>
        <position position="185"/>
    </location>
    <ligand>
        <name>NAD(+)</name>
        <dbReference type="ChEBI" id="CHEBI:57540"/>
    </ligand>
</feature>
<sequence>MSNSNTSASTAINRLSNMGLLNIEPSNTAARSSPFKVTVVGSGNWGTTTAKMVAENTALYPELFQRQVNMWVYEEKINGVNLTEIINTQHENVKYLPEIKLPENLVAVPDIADACKDSDILIFNIPHQFLPRICSQLKGKVNPKARALSCLKGLNVTPEGVFLLSDYIEKELGITCGALSGANLAPEVAREKYSETTIAYKLPKDYYEGDVNGAIWKTLFHRPYFHVRVSSDVQGVSLAGALKNVIALAAGFVEGKGWGDNAKAAIMRRGIIEMIKFSNMFFNESEGTTFTQESAGVADLITTCAGGRNVRVGAEMARSGRTAAEVEKELLNGQSAQGVVTTEEVHELLTNKGLINEFPLFEVTYQIAFNGYPIDDLPKFFEHME</sequence>
<comment type="catalytic activity">
    <reaction evidence="4 9">
        <text>sn-glycerol 3-phosphate + NAD(+) = dihydroxyacetone phosphate + NADH + H(+)</text>
        <dbReference type="Rhea" id="RHEA:11092"/>
        <dbReference type="ChEBI" id="CHEBI:15378"/>
        <dbReference type="ChEBI" id="CHEBI:57540"/>
        <dbReference type="ChEBI" id="CHEBI:57597"/>
        <dbReference type="ChEBI" id="CHEBI:57642"/>
        <dbReference type="ChEBI" id="CHEBI:57945"/>
        <dbReference type="EC" id="1.1.1.8"/>
    </reaction>
</comment>
<feature type="binding site" evidence="7">
    <location>
        <position position="308"/>
    </location>
    <ligand>
        <name>NAD(+)</name>
        <dbReference type="ChEBI" id="CHEBI:57540"/>
    </ligand>
</feature>
<evidence type="ECO:0000256" key="8">
    <source>
        <dbReference type="RuleBase" id="RU000437"/>
    </source>
</evidence>
<dbReference type="InterPro" id="IPR006109">
    <property type="entry name" value="G3P_DH_NAD-dep_C"/>
</dbReference>
<reference evidence="12 13" key="1">
    <citation type="journal article" date="2016" name="Proc. Natl. Acad. Sci. U.S.A.">
        <title>Comparative genomics of biotechnologically important yeasts.</title>
        <authorList>
            <person name="Riley R."/>
            <person name="Haridas S."/>
            <person name="Wolfe K.H."/>
            <person name="Lopes M.R."/>
            <person name="Hittinger C.T."/>
            <person name="Goeker M."/>
            <person name="Salamov A.A."/>
            <person name="Wisecaver J.H."/>
            <person name="Long T.M."/>
            <person name="Calvey C.H."/>
            <person name="Aerts A.L."/>
            <person name="Barry K.W."/>
            <person name="Choi C."/>
            <person name="Clum A."/>
            <person name="Coughlan A.Y."/>
            <person name="Deshpande S."/>
            <person name="Douglass A.P."/>
            <person name="Hanson S.J."/>
            <person name="Klenk H.-P."/>
            <person name="LaButti K.M."/>
            <person name="Lapidus A."/>
            <person name="Lindquist E.A."/>
            <person name="Lipzen A.M."/>
            <person name="Meier-Kolthoff J.P."/>
            <person name="Ohm R.A."/>
            <person name="Otillar R.P."/>
            <person name="Pangilinan J.L."/>
            <person name="Peng Y."/>
            <person name="Rokas A."/>
            <person name="Rosa C.A."/>
            <person name="Scheuner C."/>
            <person name="Sibirny A.A."/>
            <person name="Slot J.C."/>
            <person name="Stielow J.B."/>
            <person name="Sun H."/>
            <person name="Kurtzman C.P."/>
            <person name="Blackwell M."/>
            <person name="Grigoriev I.V."/>
            <person name="Jeffries T.W."/>
        </authorList>
    </citation>
    <scope>NUCLEOTIDE SEQUENCE [LARGE SCALE GENOMIC DNA]</scope>
    <source>
        <strain evidence="12 13">DSM 6958</strain>
    </source>
</reference>
<dbReference type="GO" id="GO:0005829">
    <property type="term" value="C:cytosol"/>
    <property type="evidence" value="ECO:0007669"/>
    <property type="project" value="TreeGrafter"/>
</dbReference>
<dbReference type="NCBIfam" id="TIGR03376">
    <property type="entry name" value="glycerol3P_DH"/>
    <property type="match status" value="1"/>
</dbReference>
<dbReference type="SUPFAM" id="SSF51735">
    <property type="entry name" value="NAD(P)-binding Rossmann-fold domains"/>
    <property type="match status" value="1"/>
</dbReference>
<dbReference type="InterPro" id="IPR036291">
    <property type="entry name" value="NAD(P)-bd_dom_sf"/>
</dbReference>
<protein>
    <recommendedName>
        <fullName evidence="9">Glycerol-3-phosphate dehydrogenase [NAD(+)]</fullName>
        <ecNumber evidence="9">1.1.1.8</ecNumber>
    </recommendedName>
</protein>
<evidence type="ECO:0000256" key="9">
    <source>
        <dbReference type="RuleBase" id="RU361243"/>
    </source>
</evidence>
<dbReference type="STRING" id="857566.A0A1E3PCF3"/>
<dbReference type="Pfam" id="PF07479">
    <property type="entry name" value="NAD_Gly3P_dh_C"/>
    <property type="match status" value="1"/>
</dbReference>
<dbReference type="InterPro" id="IPR008927">
    <property type="entry name" value="6-PGluconate_DH-like_C_sf"/>
</dbReference>
<dbReference type="GO" id="GO:0042803">
    <property type="term" value="F:protein homodimerization activity"/>
    <property type="evidence" value="ECO:0007669"/>
    <property type="project" value="InterPro"/>
</dbReference>
<dbReference type="GO" id="GO:0051287">
    <property type="term" value="F:NAD binding"/>
    <property type="evidence" value="ECO:0007669"/>
    <property type="project" value="UniProtKB-UniRule"/>
</dbReference>
<dbReference type="GO" id="GO:0141152">
    <property type="term" value="F:glycerol-3-phosphate dehydrogenase (NAD+) activity"/>
    <property type="evidence" value="ECO:0007669"/>
    <property type="project" value="UniProtKB-UniRule"/>
</dbReference>
<keyword evidence="3 7" id="KW-0520">NAD</keyword>